<comment type="caution">
    <text evidence="2">The sequence shown here is derived from an EMBL/GenBank/DDBJ whole genome shotgun (WGS) entry which is preliminary data.</text>
</comment>
<organism evidence="2 3">
    <name type="scientific">Streptomyces kronopolitis</name>
    <dbReference type="NCBI Taxonomy" id="1612435"/>
    <lineage>
        <taxon>Bacteria</taxon>
        <taxon>Bacillati</taxon>
        <taxon>Actinomycetota</taxon>
        <taxon>Actinomycetes</taxon>
        <taxon>Kitasatosporales</taxon>
        <taxon>Streptomycetaceae</taxon>
        <taxon>Streptomyces</taxon>
    </lineage>
</organism>
<dbReference type="EMBL" id="BMND01000001">
    <property type="protein sequence ID" value="GGN31200.1"/>
    <property type="molecule type" value="Genomic_DNA"/>
</dbReference>
<evidence type="ECO:0000256" key="1">
    <source>
        <dbReference type="SAM" id="MobiDB-lite"/>
    </source>
</evidence>
<keyword evidence="3" id="KW-1185">Reference proteome</keyword>
<dbReference type="Proteomes" id="UP000600080">
    <property type="component" value="Unassembled WGS sequence"/>
</dbReference>
<protein>
    <recommendedName>
        <fullName evidence="4">SUKH-4 immunity protein of toxin-antitoxin system</fullName>
    </recommendedName>
</protein>
<dbReference type="Pfam" id="PF14440">
    <property type="entry name" value="XOO_2897-deam"/>
    <property type="match status" value="1"/>
</dbReference>
<reference evidence="3" key="1">
    <citation type="journal article" date="2019" name="Int. J. Syst. Evol. Microbiol.">
        <title>The Global Catalogue of Microorganisms (GCM) 10K type strain sequencing project: providing services to taxonomists for standard genome sequencing and annotation.</title>
        <authorList>
            <consortium name="The Broad Institute Genomics Platform"/>
            <consortium name="The Broad Institute Genome Sequencing Center for Infectious Disease"/>
            <person name="Wu L."/>
            <person name="Ma J."/>
        </authorList>
    </citation>
    <scope>NUCLEOTIDE SEQUENCE [LARGE SCALE GENOMIC DNA]</scope>
    <source>
        <strain evidence="3">CGMCC 4.7323</strain>
    </source>
</reference>
<dbReference type="InterPro" id="IPR032722">
    <property type="entry name" value="Deaminase_XOO_2897"/>
</dbReference>
<proteinExistence type="predicted"/>
<sequence>MQMSSNHTNDGGAPLGTGIGYTAVCRYLDGEGAEHTQLARSGPGRPHPEWQLIDHLAQLGIRPEDVVELYTELQACALPGGNCAALVVRSWPRVQVSHTVDYGTDARSRARAQQKLYEHAAGLARREGKPLAARPGRLPLPPRPEGAAAPVSVGPAAARGEVLDAFGAEAVVRRGAEELADSALPESAVEVLTGTGLPSEFAPFFRMAPTSPAAVDLPTWAELSGDPLKPHLKESYDSYGYLRIGEDFGREICVEPATGKVWAVELRSGWASFVNSDLESFARCLALLKRHWAARRGMGPAAAAQDTARFQQELAALDPQSLAGPARWWAMIVEQMWDGLL</sequence>
<accession>A0ABQ2IXS3</accession>
<evidence type="ECO:0008006" key="4">
    <source>
        <dbReference type="Google" id="ProtNLM"/>
    </source>
</evidence>
<evidence type="ECO:0000313" key="3">
    <source>
        <dbReference type="Proteomes" id="UP000600080"/>
    </source>
</evidence>
<dbReference type="Pfam" id="PF14435">
    <property type="entry name" value="SUKH-4"/>
    <property type="match status" value="1"/>
</dbReference>
<feature type="region of interest" description="Disordered" evidence="1">
    <location>
        <begin position="124"/>
        <end position="151"/>
    </location>
</feature>
<gene>
    <name evidence="2" type="ORF">GCM10012285_00810</name>
</gene>
<evidence type="ECO:0000313" key="2">
    <source>
        <dbReference type="EMBL" id="GGN31200.1"/>
    </source>
</evidence>
<dbReference type="InterPro" id="IPR025851">
    <property type="entry name" value="SUKH-4"/>
</dbReference>
<name>A0ABQ2IXS3_9ACTN</name>